<accession>A0A174VL45</accession>
<dbReference type="RefSeq" id="WP_242852422.1">
    <property type="nucleotide sequence ID" value="NZ_CZBO01000022.1"/>
</dbReference>
<dbReference type="AlphaFoldDB" id="A0A174VL45"/>
<keyword evidence="2" id="KW-0235">DNA replication</keyword>
<organism evidence="3 4">
    <name type="scientific">Clostridium baratii</name>
    <dbReference type="NCBI Taxonomy" id="1561"/>
    <lineage>
        <taxon>Bacteria</taxon>
        <taxon>Bacillati</taxon>
        <taxon>Bacillota</taxon>
        <taxon>Clostridia</taxon>
        <taxon>Eubacteriales</taxon>
        <taxon>Clostridiaceae</taxon>
        <taxon>Clostridium</taxon>
    </lineage>
</organism>
<name>A0A174VL45_9CLOT</name>
<protein>
    <submittedName>
        <fullName evidence="3">Replication initiation protein REP</fullName>
    </submittedName>
</protein>
<dbReference type="Pfam" id="PF01446">
    <property type="entry name" value="Rep_1"/>
    <property type="match status" value="1"/>
</dbReference>
<sequence length="361" mass="43430">MRFSSLNFYLINMINNNKNNQKIQEEIIEKCTSKRLKNPKFSNYIESSVSKKMIERIKDCGTFLMLLGDLNLENKKLHSGNFCGNRFCPICSWRLSLKDSLKISILMDYLRKEEHKEFIFLTLTTPNVKGDELEESIKDYNKSFQRLMQVKEVKSVVKGYIRKLEVTYQKEKYITKELWKKKKKYYQNKGLEIGDLEPNFDTYNPHFHVVIAVNKSYFTDKDYYIKQERWLELWRKATRNDLITQVDVRKAKINDYKEVYELAKYSAKDTDYLVSKTVFKVFYKALKGKQTMVYGGLFKDAHKLFKDKKLEDYKEKDNIQYVYALYYDWHKKNYEERKLRELSEEEKIKVNGNLIDEMEID</sequence>
<evidence type="ECO:0000313" key="3">
    <source>
        <dbReference type="EMBL" id="CUQ35322.1"/>
    </source>
</evidence>
<dbReference type="InterPro" id="IPR000989">
    <property type="entry name" value="Rep"/>
</dbReference>
<evidence type="ECO:0000256" key="1">
    <source>
        <dbReference type="ARBA" id="ARBA00008909"/>
    </source>
</evidence>
<evidence type="ECO:0000256" key="2">
    <source>
        <dbReference type="ARBA" id="ARBA00022705"/>
    </source>
</evidence>
<gene>
    <name evidence="3" type="primary">repB</name>
    <name evidence="3" type="ORF">ERS852568_03039</name>
</gene>
<dbReference type="Proteomes" id="UP000095563">
    <property type="component" value="Unassembled WGS sequence"/>
</dbReference>
<dbReference type="GO" id="GO:0003677">
    <property type="term" value="F:DNA binding"/>
    <property type="evidence" value="ECO:0007669"/>
    <property type="project" value="InterPro"/>
</dbReference>
<dbReference type="GO" id="GO:0006260">
    <property type="term" value="P:DNA replication"/>
    <property type="evidence" value="ECO:0007669"/>
    <property type="project" value="UniProtKB-KW"/>
</dbReference>
<comment type="similarity">
    <text evidence="1">Belongs to the Gram-positive plasmids replication protein type 1 family.</text>
</comment>
<dbReference type="EMBL" id="CZBO01000022">
    <property type="protein sequence ID" value="CUQ35322.1"/>
    <property type="molecule type" value="Genomic_DNA"/>
</dbReference>
<evidence type="ECO:0000313" key="4">
    <source>
        <dbReference type="Proteomes" id="UP000095563"/>
    </source>
</evidence>
<reference evidence="3 4" key="1">
    <citation type="submission" date="2015-09" db="EMBL/GenBank/DDBJ databases">
        <authorList>
            <consortium name="Pathogen Informatics"/>
        </authorList>
    </citation>
    <scope>NUCLEOTIDE SEQUENCE [LARGE SCALE GENOMIC DNA]</scope>
    <source>
        <strain evidence="3 4">2789STDY5834956</strain>
    </source>
</reference>
<proteinExistence type="inferred from homology"/>